<evidence type="ECO:0000256" key="1">
    <source>
        <dbReference type="SAM" id="Phobius"/>
    </source>
</evidence>
<organism evidence="4 5">
    <name type="scientific">Chitinophaga cymbidii</name>
    <dbReference type="NCBI Taxonomy" id="1096750"/>
    <lineage>
        <taxon>Bacteria</taxon>
        <taxon>Pseudomonadati</taxon>
        <taxon>Bacteroidota</taxon>
        <taxon>Chitinophagia</taxon>
        <taxon>Chitinophagales</taxon>
        <taxon>Chitinophagaceae</taxon>
        <taxon>Chitinophaga</taxon>
    </lineage>
</organism>
<dbReference type="AlphaFoldDB" id="A0A512RIH8"/>
<feature type="transmembrane region" description="Helical" evidence="1">
    <location>
        <begin position="75"/>
        <end position="95"/>
    </location>
</feature>
<dbReference type="Pfam" id="PF16344">
    <property type="entry name" value="FecR_C"/>
    <property type="match status" value="1"/>
</dbReference>
<dbReference type="InterPro" id="IPR032508">
    <property type="entry name" value="FecR_C"/>
</dbReference>
<dbReference type="PANTHER" id="PTHR30273">
    <property type="entry name" value="PERIPLASMIC SIGNAL SENSOR AND SIGMA FACTOR ACTIVATOR FECR-RELATED"/>
    <property type="match status" value="1"/>
</dbReference>
<feature type="domain" description="FecR protein" evidence="2">
    <location>
        <begin position="107"/>
        <end position="200"/>
    </location>
</feature>
<dbReference type="InterPro" id="IPR006860">
    <property type="entry name" value="FecR"/>
</dbReference>
<keyword evidence="1" id="KW-0472">Membrane</keyword>
<dbReference type="Proteomes" id="UP000321436">
    <property type="component" value="Unassembled WGS sequence"/>
</dbReference>
<evidence type="ECO:0000313" key="5">
    <source>
        <dbReference type="Proteomes" id="UP000321436"/>
    </source>
</evidence>
<protein>
    <submittedName>
        <fullName evidence="4">Uncharacterized protein</fullName>
    </submittedName>
</protein>
<reference evidence="4 5" key="1">
    <citation type="submission" date="2019-07" db="EMBL/GenBank/DDBJ databases">
        <title>Whole genome shotgun sequence of Chitinophaga cymbidii NBRC 109752.</title>
        <authorList>
            <person name="Hosoyama A."/>
            <person name="Uohara A."/>
            <person name="Ohji S."/>
            <person name="Ichikawa N."/>
        </authorList>
    </citation>
    <scope>NUCLEOTIDE SEQUENCE [LARGE SCALE GENOMIC DNA]</scope>
    <source>
        <strain evidence="4 5">NBRC 109752</strain>
    </source>
</reference>
<dbReference type="PANTHER" id="PTHR30273:SF2">
    <property type="entry name" value="PROTEIN FECR"/>
    <property type="match status" value="1"/>
</dbReference>
<dbReference type="Pfam" id="PF04773">
    <property type="entry name" value="FecR"/>
    <property type="match status" value="1"/>
</dbReference>
<dbReference type="GO" id="GO:0016989">
    <property type="term" value="F:sigma factor antagonist activity"/>
    <property type="evidence" value="ECO:0007669"/>
    <property type="project" value="TreeGrafter"/>
</dbReference>
<keyword evidence="5" id="KW-1185">Reference proteome</keyword>
<dbReference type="RefSeq" id="WP_146859802.1">
    <property type="nucleotide sequence ID" value="NZ_BKAU01000001.1"/>
</dbReference>
<keyword evidence="1" id="KW-1133">Transmembrane helix</keyword>
<name>A0A512RIH8_9BACT</name>
<dbReference type="PIRSF" id="PIRSF018266">
    <property type="entry name" value="FecR"/>
    <property type="match status" value="1"/>
</dbReference>
<sequence>MMQDRIQELAGKYLNGTATEEERQELLTWYRHEAGKTSEWPLASPEEKTLLKERMLGNLLQHIGKTKPRKRFTMLKYAAVFVLLILSGLIARKLFHKTPAQQSAQIITTGYGERKKIQLPDGTMVWLGPASTLTYPEKFMAGKREVTMEGEAFFEVMKNEEIPFFVHTGKLSTQVLGTSFNVHAYPADADVKVTLLSGSVLLTQGTVRQNLRPLEQGVFHKTTGGIDAYSYPDAAAMLERRAGNISYSNITVAAVATDLERMFGVKITTDPSTSGCVFYGRLKNGEDIDAFLSKLCIVVNARLIKKGEQYIITQGNCR</sequence>
<proteinExistence type="predicted"/>
<dbReference type="InterPro" id="IPR012373">
    <property type="entry name" value="Ferrdict_sens_TM"/>
</dbReference>
<dbReference type="OrthoDB" id="645173at2"/>
<evidence type="ECO:0000259" key="3">
    <source>
        <dbReference type="Pfam" id="PF16344"/>
    </source>
</evidence>
<comment type="caution">
    <text evidence="4">The sequence shown here is derived from an EMBL/GenBank/DDBJ whole genome shotgun (WGS) entry which is preliminary data.</text>
</comment>
<gene>
    <name evidence="4" type="ORF">CCY01nite_17620</name>
</gene>
<feature type="domain" description="Protein FecR C-terminal" evidence="3">
    <location>
        <begin position="246"/>
        <end position="312"/>
    </location>
</feature>
<dbReference type="EMBL" id="BKAU01000001">
    <property type="protein sequence ID" value="GEP95502.1"/>
    <property type="molecule type" value="Genomic_DNA"/>
</dbReference>
<accession>A0A512RIH8</accession>
<dbReference type="Gene3D" id="3.55.50.30">
    <property type="match status" value="1"/>
</dbReference>
<dbReference type="Gene3D" id="2.60.120.1440">
    <property type="match status" value="1"/>
</dbReference>
<evidence type="ECO:0000313" key="4">
    <source>
        <dbReference type="EMBL" id="GEP95502.1"/>
    </source>
</evidence>
<evidence type="ECO:0000259" key="2">
    <source>
        <dbReference type="Pfam" id="PF04773"/>
    </source>
</evidence>
<keyword evidence="1" id="KW-0812">Transmembrane</keyword>